<dbReference type="EMBL" id="SOZJ01000004">
    <property type="protein sequence ID" value="TGJ68610.1"/>
    <property type="molecule type" value="Genomic_DNA"/>
</dbReference>
<proteinExistence type="predicted"/>
<evidence type="ECO:0000313" key="2">
    <source>
        <dbReference type="Proteomes" id="UP000297595"/>
    </source>
</evidence>
<dbReference type="AlphaFoldDB" id="A0A8H2HNY0"/>
<evidence type="ECO:0000313" key="1">
    <source>
        <dbReference type="EMBL" id="TGJ68610.1"/>
    </source>
</evidence>
<protein>
    <submittedName>
        <fullName evidence="1">Uncharacterized protein</fullName>
    </submittedName>
</protein>
<comment type="caution">
    <text evidence="1">The sequence shown here is derived from an EMBL/GenBank/DDBJ whole genome shotgun (WGS) entry which is preliminary data.</text>
</comment>
<feature type="non-terminal residue" evidence="1">
    <location>
        <position position="78"/>
    </location>
</feature>
<reference evidence="1 2" key="1">
    <citation type="submission" date="2019-03" db="EMBL/GenBank/DDBJ databases">
        <title>Nematode-trapping fungi genome.</title>
        <authorList>
            <person name="Vidal-Diez De Ulzurrun G."/>
        </authorList>
    </citation>
    <scope>NUCLEOTIDE SEQUENCE [LARGE SCALE GENOMIC DNA]</scope>
    <source>
        <strain evidence="1 2">TWF154</strain>
    </source>
</reference>
<name>A0A8H2HNY0_ORBOL</name>
<gene>
    <name evidence="1" type="ORF">EYR41_007652</name>
</gene>
<dbReference type="Proteomes" id="UP000297595">
    <property type="component" value="Unassembled WGS sequence"/>
</dbReference>
<accession>A0A8H2HNY0</accession>
<organism evidence="1 2">
    <name type="scientific">Orbilia oligospora</name>
    <name type="common">Nematode-trapping fungus</name>
    <name type="synonym">Arthrobotrys oligospora</name>
    <dbReference type="NCBI Taxonomy" id="2813651"/>
    <lineage>
        <taxon>Eukaryota</taxon>
        <taxon>Fungi</taxon>
        <taxon>Dikarya</taxon>
        <taxon>Ascomycota</taxon>
        <taxon>Pezizomycotina</taxon>
        <taxon>Orbiliomycetes</taxon>
        <taxon>Orbiliales</taxon>
        <taxon>Orbiliaceae</taxon>
        <taxon>Orbilia</taxon>
    </lineage>
</organism>
<sequence>MLTSSLTSNVNTIQNFPTTWKISPVHPFTAVLRRQHSIQPQTHCKGSINATFWIATARYTTARGGLDVTDFNITGSCR</sequence>